<reference evidence="2" key="1">
    <citation type="submission" date="2014-09" db="EMBL/GenBank/DDBJ databases">
        <authorList>
            <person name="Magalhaes I.L.F."/>
            <person name="Oliveira U."/>
            <person name="Santos F.R."/>
            <person name="Vidigal T.H.D.A."/>
            <person name="Brescovit A.D."/>
            <person name="Santos A.J."/>
        </authorList>
    </citation>
    <scope>NUCLEOTIDE SEQUENCE</scope>
    <source>
        <tissue evidence="2">Shoot tissue taken approximately 20 cm above the soil surface</tissue>
    </source>
</reference>
<keyword evidence="1" id="KW-0472">Membrane</keyword>
<proteinExistence type="predicted"/>
<evidence type="ECO:0000256" key="1">
    <source>
        <dbReference type="SAM" id="Phobius"/>
    </source>
</evidence>
<sequence>MYVVKLPRFIVVLYIIPSCLIIYFIIIFQHLVDHTFVKVVPQH</sequence>
<protein>
    <submittedName>
        <fullName evidence="2">Uncharacterized protein</fullName>
    </submittedName>
</protein>
<dbReference type="EMBL" id="GBRH01173726">
    <property type="protein sequence ID" value="JAE24170.1"/>
    <property type="molecule type" value="Transcribed_RNA"/>
</dbReference>
<accession>A0A0A9GGF9</accession>
<keyword evidence="1" id="KW-1133">Transmembrane helix</keyword>
<dbReference type="AlphaFoldDB" id="A0A0A9GGF9"/>
<reference evidence="2" key="2">
    <citation type="journal article" date="2015" name="Data Brief">
        <title>Shoot transcriptome of the giant reed, Arundo donax.</title>
        <authorList>
            <person name="Barrero R.A."/>
            <person name="Guerrero F.D."/>
            <person name="Moolhuijzen P."/>
            <person name="Goolsby J.A."/>
            <person name="Tidwell J."/>
            <person name="Bellgard S.E."/>
            <person name="Bellgard M.I."/>
        </authorList>
    </citation>
    <scope>NUCLEOTIDE SEQUENCE</scope>
    <source>
        <tissue evidence="2">Shoot tissue taken approximately 20 cm above the soil surface</tissue>
    </source>
</reference>
<evidence type="ECO:0000313" key="2">
    <source>
        <dbReference type="EMBL" id="JAE24170.1"/>
    </source>
</evidence>
<organism evidence="2">
    <name type="scientific">Arundo donax</name>
    <name type="common">Giant reed</name>
    <name type="synonym">Donax arundinaceus</name>
    <dbReference type="NCBI Taxonomy" id="35708"/>
    <lineage>
        <taxon>Eukaryota</taxon>
        <taxon>Viridiplantae</taxon>
        <taxon>Streptophyta</taxon>
        <taxon>Embryophyta</taxon>
        <taxon>Tracheophyta</taxon>
        <taxon>Spermatophyta</taxon>
        <taxon>Magnoliopsida</taxon>
        <taxon>Liliopsida</taxon>
        <taxon>Poales</taxon>
        <taxon>Poaceae</taxon>
        <taxon>PACMAD clade</taxon>
        <taxon>Arundinoideae</taxon>
        <taxon>Arundineae</taxon>
        <taxon>Arundo</taxon>
    </lineage>
</organism>
<name>A0A0A9GGF9_ARUDO</name>
<keyword evidence="1" id="KW-0812">Transmembrane</keyword>
<feature type="transmembrane region" description="Helical" evidence="1">
    <location>
        <begin position="6"/>
        <end position="28"/>
    </location>
</feature>